<gene>
    <name evidence="1" type="ORF">CRG98_026156</name>
</gene>
<dbReference type="Proteomes" id="UP000233551">
    <property type="component" value="Unassembled WGS sequence"/>
</dbReference>
<name>A0A2I0JCS7_PUNGR</name>
<proteinExistence type="predicted"/>
<protein>
    <submittedName>
        <fullName evidence="1">Uncharacterized protein</fullName>
    </submittedName>
</protein>
<evidence type="ECO:0000313" key="1">
    <source>
        <dbReference type="EMBL" id="PKI53466.1"/>
    </source>
</evidence>
<evidence type="ECO:0000313" key="2">
    <source>
        <dbReference type="Proteomes" id="UP000233551"/>
    </source>
</evidence>
<accession>A0A2I0JCS7</accession>
<keyword evidence="2" id="KW-1185">Reference proteome</keyword>
<dbReference type="AlphaFoldDB" id="A0A2I0JCS7"/>
<feature type="non-terminal residue" evidence="1">
    <location>
        <position position="86"/>
    </location>
</feature>
<sequence>MAFFPCCYLTETEKPEASPYRRFDPPDKSSLAELGFRSAMEGLCSKKTILGLCPFLLLLLCFFPFTNAELERFEQPVKADGSTSFL</sequence>
<dbReference type="EMBL" id="PGOL01001857">
    <property type="protein sequence ID" value="PKI53466.1"/>
    <property type="molecule type" value="Genomic_DNA"/>
</dbReference>
<reference evidence="1 2" key="1">
    <citation type="submission" date="2017-11" db="EMBL/GenBank/DDBJ databases">
        <title>De-novo sequencing of pomegranate (Punica granatum L.) genome.</title>
        <authorList>
            <person name="Akparov Z."/>
            <person name="Amiraslanov A."/>
            <person name="Hajiyeva S."/>
            <person name="Abbasov M."/>
            <person name="Kaur K."/>
            <person name="Hamwieh A."/>
            <person name="Solovyev V."/>
            <person name="Salamov A."/>
            <person name="Braich B."/>
            <person name="Kosarev P."/>
            <person name="Mahmoud A."/>
            <person name="Hajiyev E."/>
            <person name="Babayeva S."/>
            <person name="Izzatullayeva V."/>
            <person name="Mammadov A."/>
            <person name="Mammadov A."/>
            <person name="Sharifova S."/>
            <person name="Ojaghi J."/>
            <person name="Eynullazada K."/>
            <person name="Bayramov B."/>
            <person name="Abdulazimova A."/>
            <person name="Shahmuradov I."/>
        </authorList>
    </citation>
    <scope>NUCLEOTIDE SEQUENCE [LARGE SCALE GENOMIC DNA]</scope>
    <source>
        <strain evidence="2">cv. AG2017</strain>
        <tissue evidence="1">Leaf</tissue>
    </source>
</reference>
<organism evidence="1 2">
    <name type="scientific">Punica granatum</name>
    <name type="common">Pomegranate</name>
    <dbReference type="NCBI Taxonomy" id="22663"/>
    <lineage>
        <taxon>Eukaryota</taxon>
        <taxon>Viridiplantae</taxon>
        <taxon>Streptophyta</taxon>
        <taxon>Embryophyta</taxon>
        <taxon>Tracheophyta</taxon>
        <taxon>Spermatophyta</taxon>
        <taxon>Magnoliopsida</taxon>
        <taxon>eudicotyledons</taxon>
        <taxon>Gunneridae</taxon>
        <taxon>Pentapetalae</taxon>
        <taxon>rosids</taxon>
        <taxon>malvids</taxon>
        <taxon>Myrtales</taxon>
        <taxon>Lythraceae</taxon>
        <taxon>Punica</taxon>
    </lineage>
</organism>
<comment type="caution">
    <text evidence="1">The sequence shown here is derived from an EMBL/GenBank/DDBJ whole genome shotgun (WGS) entry which is preliminary data.</text>
</comment>